<dbReference type="Gene3D" id="2.180.10.10">
    <property type="entry name" value="RHS repeat-associated core"/>
    <property type="match status" value="3"/>
</dbReference>
<sequence>MPVKEISSLEQTTEYRYDFKTTLRPTVRIDAKQGRSEFLWTKRGQLLRHTDCSGKQHYWHYDDEGRLVSHTNALHEATEYHYDNAGHITRIVLPDNSTVQLAWNAAGLLTHHQRNDNTPRQWQYNAFGRVTTEIDKLARHIHYHYNAEGVLISIENANGGRYLLNRDAEGRLIEEIRPDDTLLQYRYNSFGRLAEETRLGDRVFPSPARTVLLQYDPAGNLVQRETLTDSYQYQWDSLNRLLVASRQPNQLGLEMGLQANQVHFTYDALGRITREQTGDDIVEFAYDELNNLSCLTLPQGDSLNWLYYGSGHATAINHLVDGTPHLITEFERDDLHREISRTQGVLTQYRQYDKLGRTISTFSSRNKPHPLNGIASSRKWFYDEQDNLGAMEDHYRDWVEYLYDSEQRLKKVSSGENMDAMLFYDRADNLLERPQSEIEAQTPSMPALSPQGDRLLQFQGWQYRHDAYGNVISRGHPNQAKQTYQYDGDNRLVIAQTSDMKAQYHYDALGRRIHKVVESRAHGKPMRQETHFVWQGLRLLQEQDINTGKHQTYCYEEHGSYTPLAVIVKQPAGYRYYWHHCDINSAPLDVTNAQGNTVWSGKYERFGFVRSSPLSFYSDPEREMESFEQNLRYAGQYFDNETGLHFNTFRFYDPQIGRFIMPDPIGLLGGMNLYQYAPNPMSWVDPFGLMTLYRGMNISEYESLMKTGTWTSPPNALEGKWFATTYDNAVIWGNKMGHGGDTFKVVQINVPDEIAKKWHFDPHLDSIGPARFATLDDLNNSNVKITWSKNVTAKGNQRCI</sequence>
<evidence type="ECO:0000256" key="1">
    <source>
        <dbReference type="ARBA" id="ARBA00022737"/>
    </source>
</evidence>
<dbReference type="InterPro" id="IPR056823">
    <property type="entry name" value="TEN-like_YD-shell"/>
</dbReference>
<evidence type="ECO:0000259" key="2">
    <source>
        <dbReference type="Pfam" id="PF25023"/>
    </source>
</evidence>
<evidence type="ECO:0000313" key="3">
    <source>
        <dbReference type="EMBL" id="MDE8770892.1"/>
    </source>
</evidence>
<dbReference type="NCBIfam" id="TIGR03696">
    <property type="entry name" value="Rhs_assc_core"/>
    <property type="match status" value="1"/>
</dbReference>
<dbReference type="NCBIfam" id="TIGR01643">
    <property type="entry name" value="YD_repeat_2x"/>
    <property type="match status" value="8"/>
</dbReference>
<dbReference type="Pfam" id="PF25023">
    <property type="entry name" value="TEN_YD-shell"/>
    <property type="match status" value="2"/>
</dbReference>
<reference evidence="3 4" key="1">
    <citation type="submission" date="2023-03" db="EMBL/GenBank/DDBJ databases">
        <title>WGS of NDM-producing Providencia thailandensis from Ukrainian patients.</title>
        <authorList>
            <person name="Zabicka D."/>
            <person name="Izdebski R."/>
            <person name="Urbanowicz P."/>
            <person name="Biedrzycka M."/>
            <person name="Guzek A."/>
            <person name="Gniadkowski M."/>
        </authorList>
    </citation>
    <scope>NUCLEOTIDE SEQUENCE [LARGE SCALE GENOMIC DNA]</scope>
    <source>
        <strain evidence="3 4">8015-22</strain>
    </source>
</reference>
<dbReference type="PANTHER" id="PTHR32305:SF15">
    <property type="entry name" value="PROTEIN RHSA-RELATED"/>
    <property type="match status" value="1"/>
</dbReference>
<feature type="domain" description="Teneurin-like YD-shell" evidence="2">
    <location>
        <begin position="394"/>
        <end position="663"/>
    </location>
</feature>
<dbReference type="InterPro" id="IPR022385">
    <property type="entry name" value="Rhs_assc_core"/>
</dbReference>
<comment type="caution">
    <text evidence="3">The sequence shown here is derived from an EMBL/GenBank/DDBJ whole genome shotgun (WGS) entry which is preliminary data.</text>
</comment>
<dbReference type="EMBL" id="JAREJI010000012">
    <property type="protein sequence ID" value="MDE8770892.1"/>
    <property type="molecule type" value="Genomic_DNA"/>
</dbReference>
<gene>
    <name evidence="3" type="ORF">PZS58_15455</name>
</gene>
<organism evidence="3 4">
    <name type="scientific">Providencia stuartii</name>
    <dbReference type="NCBI Taxonomy" id="588"/>
    <lineage>
        <taxon>Bacteria</taxon>
        <taxon>Pseudomonadati</taxon>
        <taxon>Pseudomonadota</taxon>
        <taxon>Gammaproteobacteria</taxon>
        <taxon>Enterobacterales</taxon>
        <taxon>Morganellaceae</taxon>
        <taxon>Providencia</taxon>
    </lineage>
</organism>
<dbReference type="PANTHER" id="PTHR32305">
    <property type="match status" value="1"/>
</dbReference>
<keyword evidence="1" id="KW-0677">Repeat</keyword>
<dbReference type="RefSeq" id="WP_227698380.1">
    <property type="nucleotide sequence ID" value="NZ_CP181870.1"/>
</dbReference>
<dbReference type="AlphaFoldDB" id="A0AAJ1N402"/>
<dbReference type="InterPro" id="IPR050708">
    <property type="entry name" value="T6SS_VgrG/RHS"/>
</dbReference>
<name>A0AAJ1N402_PROST</name>
<dbReference type="InterPro" id="IPR006530">
    <property type="entry name" value="YD"/>
</dbReference>
<protein>
    <submittedName>
        <fullName evidence="3">RHS domain-containing protein</fullName>
    </submittedName>
</protein>
<accession>A0AAJ1N402</accession>
<dbReference type="Proteomes" id="UP001163056">
    <property type="component" value="Unassembled WGS sequence"/>
</dbReference>
<evidence type="ECO:0000313" key="4">
    <source>
        <dbReference type="Proteomes" id="UP001163056"/>
    </source>
</evidence>
<feature type="domain" description="Teneurin-like YD-shell" evidence="2">
    <location>
        <begin position="59"/>
        <end position="195"/>
    </location>
</feature>
<proteinExistence type="predicted"/>